<feature type="compositionally biased region" description="Low complexity" evidence="1">
    <location>
        <begin position="233"/>
        <end position="243"/>
    </location>
</feature>
<accession>A0AAD6YKZ2</accession>
<feature type="compositionally biased region" description="Polar residues" evidence="1">
    <location>
        <begin position="105"/>
        <end position="132"/>
    </location>
</feature>
<feature type="region of interest" description="Disordered" evidence="1">
    <location>
        <begin position="533"/>
        <end position="559"/>
    </location>
</feature>
<feature type="compositionally biased region" description="Basic residues" evidence="1">
    <location>
        <begin position="1"/>
        <end position="15"/>
    </location>
</feature>
<dbReference type="Proteomes" id="UP001219525">
    <property type="component" value="Unassembled WGS sequence"/>
</dbReference>
<sequence>MPLPKLLKKISRKNLRSSSDESSELDVPPLPQTKYINDYDASYLSFPSQRSSPTGSSRHRNDFDRSASDFGTYEAPSRNYGQEYHGRQPSQNGYVENLPSRHPSYASSEYSRPRTNSQATSPGRQQGYYNQSPSPPASADAYTRSRAKSHASSSNNGHRQGGYDMSPVSPHTSPTSPQMNGYVDPHRGRPPFVASPSQLVHSHSVEPAYYEQVDDYFGQKPQHVPSPPAPETPQKSQSNSQQPRQPPEDDLSKDLAGAWQIANTEQKVHKVDKVFVALEGHALKGKAQESTAEVVISGITAGLEVVGGMDMIEQGLNTFMEGMPVLMNALDEVAKLHPFIGVAVMAFKTVWALEQKRRDNDRKILALHMEIKDMMAVLAQLKNVRDAEEVAPDGTTIKGRMQELAKATAEDIKACANACDTYSKKKVVVKILKGPVWEGKLVKFAGTFTKRRTEFEFALAIHTAVGIDTANQTLEVVDKVTQEMNQKMDMMMKMFQQFVAPEQKEMIRLVEQKGGLQACQDNDKVLKELCDLEGKSSGNPRQAGKAGAATDPLEDLKDDLSTDPDAAMEKNLTAFSRKFAVQTRQIVDELTKVVEREGDRVISAITAGPHDKVIDSDVHKIWKEMAWRGSVKSRHFVMALRDYYQEGAEDADAAAAAGKKKNGDDWALAYINVSRLQQISEAFDDDASGFVTVAEANTYTTSRPIDWSLTHWTAYWAIGFHQTMTIYANKIRELIAKMFALRTLVLPANRTAVNTYLESIYRDVTSLESGVQPCYVNEALQEKFSSYVEAEEARLRGNLEAVEYDIDAANTLALVTGEGRIERFLLPVLYLVLKRDFEIFRICQRKVIHQDELWDAADTVGWVIAAAQERVDLLESTFQQQKVDVAQEFKTYAHGLFQYMHDPNGIWDAKLVLSQEFPDYPFDEALEAQDVDIEKVLNYPIGLDKLDFAAYNEVPASTKPKTSSVRPSSALKAMLGQWHGFTYSPASSLVPSAGMVSMDLEATGSRRFTATSRSNTADFTVSGECSGEGADTIKFSFKRTFPTRFPPQYFSGSWSRATHSLTGSWGAESDPRTHDSVFVFKRILPEHMCFFPAPAALKSNKPRALWTFAISAVLYQIRKERFSWAFYKERSVSRKRFIELYIRSTRFGRPLTRAEETELGLIKKSFTTADSRFYHSIAENQIRVITGHDVRCDYCTGVIGGARITCLTCRLEDTFDTVDFCDSFGCTSVKVVPSGMTRSHLPTHDLLKVRRVVHIRQFGKTYREAKQALAKARQLFPPPEEVDEDVEDALVPVDPKPPPRCAVCEDPLTQPCWFCVQCEEPRFICMSCDADPKKKISFGYHNVYSHDLVRCQALVEEVEVTLEDRLAELEKRFMQHEENMEQRLGSLEAKMDDRLMQVDGRLIHVEKLLERVLLALEQPMAGRR</sequence>
<reference evidence="2" key="1">
    <citation type="submission" date="2023-03" db="EMBL/GenBank/DDBJ databases">
        <title>Massive genome expansion in bonnet fungi (Mycena s.s.) driven by repeated elements and novel gene families across ecological guilds.</title>
        <authorList>
            <consortium name="Lawrence Berkeley National Laboratory"/>
            <person name="Harder C.B."/>
            <person name="Miyauchi S."/>
            <person name="Viragh M."/>
            <person name="Kuo A."/>
            <person name="Thoen E."/>
            <person name="Andreopoulos B."/>
            <person name="Lu D."/>
            <person name="Skrede I."/>
            <person name="Drula E."/>
            <person name="Henrissat B."/>
            <person name="Morin E."/>
            <person name="Kohler A."/>
            <person name="Barry K."/>
            <person name="LaButti K."/>
            <person name="Morin E."/>
            <person name="Salamov A."/>
            <person name="Lipzen A."/>
            <person name="Mereny Z."/>
            <person name="Hegedus B."/>
            <person name="Baldrian P."/>
            <person name="Stursova M."/>
            <person name="Weitz H."/>
            <person name="Taylor A."/>
            <person name="Grigoriev I.V."/>
            <person name="Nagy L.G."/>
            <person name="Martin F."/>
            <person name="Kauserud H."/>
        </authorList>
    </citation>
    <scope>NUCLEOTIDE SEQUENCE</scope>
    <source>
        <strain evidence="2">9144</strain>
    </source>
</reference>
<dbReference type="EMBL" id="JARJCW010000007">
    <property type="protein sequence ID" value="KAJ7222422.1"/>
    <property type="molecule type" value="Genomic_DNA"/>
</dbReference>
<gene>
    <name evidence="2" type="ORF">GGX14DRAFT_428738</name>
</gene>
<comment type="caution">
    <text evidence="2">The sequence shown here is derived from an EMBL/GenBank/DDBJ whole genome shotgun (WGS) entry which is preliminary data.</text>
</comment>
<name>A0AAD6YKZ2_9AGAR</name>
<evidence type="ECO:0000313" key="2">
    <source>
        <dbReference type="EMBL" id="KAJ7222422.1"/>
    </source>
</evidence>
<organism evidence="2 3">
    <name type="scientific">Mycena pura</name>
    <dbReference type="NCBI Taxonomy" id="153505"/>
    <lineage>
        <taxon>Eukaryota</taxon>
        <taxon>Fungi</taxon>
        <taxon>Dikarya</taxon>
        <taxon>Basidiomycota</taxon>
        <taxon>Agaricomycotina</taxon>
        <taxon>Agaricomycetes</taxon>
        <taxon>Agaricomycetidae</taxon>
        <taxon>Agaricales</taxon>
        <taxon>Marasmiineae</taxon>
        <taxon>Mycenaceae</taxon>
        <taxon>Mycena</taxon>
    </lineage>
</organism>
<keyword evidence="3" id="KW-1185">Reference proteome</keyword>
<evidence type="ECO:0000256" key="1">
    <source>
        <dbReference type="SAM" id="MobiDB-lite"/>
    </source>
</evidence>
<evidence type="ECO:0000313" key="3">
    <source>
        <dbReference type="Proteomes" id="UP001219525"/>
    </source>
</evidence>
<evidence type="ECO:0008006" key="4">
    <source>
        <dbReference type="Google" id="ProtNLM"/>
    </source>
</evidence>
<feature type="compositionally biased region" description="Polar residues" evidence="1">
    <location>
        <begin position="45"/>
        <end position="56"/>
    </location>
</feature>
<protein>
    <recommendedName>
        <fullName evidence="4">Vacuolar protein sorting-associated protein 13 second N-terminal domain-containing protein</fullName>
    </recommendedName>
</protein>
<feature type="region of interest" description="Disordered" evidence="1">
    <location>
        <begin position="218"/>
        <end position="252"/>
    </location>
</feature>
<proteinExistence type="predicted"/>
<feature type="compositionally biased region" description="Low complexity" evidence="1">
    <location>
        <begin position="166"/>
        <end position="177"/>
    </location>
</feature>
<feature type="region of interest" description="Disordered" evidence="1">
    <location>
        <begin position="1"/>
        <end position="200"/>
    </location>
</feature>